<dbReference type="Proteomes" id="UP000830729">
    <property type="component" value="Chromosome"/>
</dbReference>
<protein>
    <submittedName>
        <fullName evidence="3">AAA family ATPase</fullName>
    </submittedName>
</protein>
<sequence>MLKLQNELESGSEAEQEPSKVFDSSSIEAPFETGEPSGDDRDFPGEVKTAWLTFHESTTHEEFIVGLRPQPTDGGVSLEPRAGILLSLAEHARNGNTSVIFIDEINRANVSKVFGQFITLMEPDKRLDTDGDQQQSTVGITFQQLDDGDEVKNPWGDDFTIEFPFHLPQNLYLVASMNSLDRSTAPLDSALARRFDQVSVEPDYTALADHLGTDAVTGVELSPDPQSVSPEKIAIALLWRTNQFLRSVYGDDFQLGPGYVWSVGEADSDTEAIEELAVAWDSRILPKLREVFRSREDQLATLLKADESLNGMNNPYHRDEIPAEWGKVGADGPLQLPDLRNLDTADQRTVLHGLARSD</sequence>
<gene>
    <name evidence="3" type="ORF">M0R89_06040</name>
</gene>
<evidence type="ECO:0000259" key="2">
    <source>
        <dbReference type="Pfam" id="PF07728"/>
    </source>
</evidence>
<reference evidence="3 4" key="1">
    <citation type="submission" date="2022-04" db="EMBL/GenBank/DDBJ databases">
        <title>Diverse halophilic archaea isolated from saline environments.</title>
        <authorList>
            <person name="Cui H.-L."/>
        </authorList>
    </citation>
    <scope>NUCLEOTIDE SEQUENCE [LARGE SCALE GENOMIC DNA]</scope>
    <source>
        <strain evidence="3 4">XZYJT49</strain>
    </source>
</reference>
<dbReference type="PANTHER" id="PTHR37291">
    <property type="entry name" value="5-METHYLCYTOSINE-SPECIFIC RESTRICTION ENZYME B"/>
    <property type="match status" value="1"/>
</dbReference>
<keyword evidence="4" id="KW-1185">Reference proteome</keyword>
<name>A0A8U0HX03_9EURY</name>
<feature type="domain" description="ATPase dynein-related AAA" evidence="2">
    <location>
        <begin position="52"/>
        <end position="195"/>
    </location>
</feature>
<dbReference type="KEGG" id="halx:M0R89_06040"/>
<dbReference type="GO" id="GO:0005524">
    <property type="term" value="F:ATP binding"/>
    <property type="evidence" value="ECO:0007669"/>
    <property type="project" value="InterPro"/>
</dbReference>
<dbReference type="InterPro" id="IPR027417">
    <property type="entry name" value="P-loop_NTPase"/>
</dbReference>
<dbReference type="Pfam" id="PF07728">
    <property type="entry name" value="AAA_5"/>
    <property type="match status" value="1"/>
</dbReference>
<evidence type="ECO:0000256" key="1">
    <source>
        <dbReference type="SAM" id="MobiDB-lite"/>
    </source>
</evidence>
<dbReference type="InterPro" id="IPR011704">
    <property type="entry name" value="ATPase_dyneun-rel_AAA"/>
</dbReference>
<dbReference type="PANTHER" id="PTHR37291:SF1">
    <property type="entry name" value="TYPE IV METHYL-DIRECTED RESTRICTION ENZYME ECOKMCRB SUBUNIT"/>
    <property type="match status" value="1"/>
</dbReference>
<dbReference type="GO" id="GO:0016887">
    <property type="term" value="F:ATP hydrolysis activity"/>
    <property type="evidence" value="ECO:0007669"/>
    <property type="project" value="InterPro"/>
</dbReference>
<evidence type="ECO:0000313" key="3">
    <source>
        <dbReference type="EMBL" id="UPV75622.1"/>
    </source>
</evidence>
<organism evidence="3 4">
    <name type="scientific">Halorussus limi</name>
    <dbReference type="NCBI Taxonomy" id="2938695"/>
    <lineage>
        <taxon>Archaea</taxon>
        <taxon>Methanobacteriati</taxon>
        <taxon>Methanobacteriota</taxon>
        <taxon>Stenosarchaea group</taxon>
        <taxon>Halobacteria</taxon>
        <taxon>Halobacteriales</taxon>
        <taxon>Haladaptataceae</taxon>
        <taxon>Halorussus</taxon>
    </lineage>
</organism>
<dbReference type="Gene3D" id="3.40.50.300">
    <property type="entry name" value="P-loop containing nucleotide triphosphate hydrolases"/>
    <property type="match status" value="1"/>
</dbReference>
<dbReference type="EMBL" id="CP096659">
    <property type="protein sequence ID" value="UPV75622.1"/>
    <property type="molecule type" value="Genomic_DNA"/>
</dbReference>
<proteinExistence type="predicted"/>
<evidence type="ECO:0000313" key="4">
    <source>
        <dbReference type="Proteomes" id="UP000830729"/>
    </source>
</evidence>
<dbReference type="InterPro" id="IPR052934">
    <property type="entry name" value="Methyl-DNA_Rec/Restrict_Enz"/>
</dbReference>
<accession>A0A8U0HX03</accession>
<feature type="region of interest" description="Disordered" evidence="1">
    <location>
        <begin position="1"/>
        <end position="44"/>
    </location>
</feature>
<dbReference type="SUPFAM" id="SSF52540">
    <property type="entry name" value="P-loop containing nucleoside triphosphate hydrolases"/>
    <property type="match status" value="1"/>
</dbReference>
<dbReference type="AlphaFoldDB" id="A0A8U0HX03"/>